<keyword evidence="1" id="KW-0812">Transmembrane</keyword>
<dbReference type="STRING" id="242619.PG_0824"/>
<evidence type="ECO:0000256" key="1">
    <source>
        <dbReference type="SAM" id="Phobius"/>
    </source>
</evidence>
<dbReference type="HOGENOM" id="CLU_091681_1_0_10"/>
<feature type="transmembrane region" description="Helical" evidence="1">
    <location>
        <begin position="82"/>
        <end position="100"/>
    </location>
</feature>
<dbReference type="Proteomes" id="UP000000588">
    <property type="component" value="Chromosome"/>
</dbReference>
<organism evidence="2 4">
    <name type="scientific">Porphyromonas gingivalis (strain ATCC BAA-308 / W83)</name>
    <dbReference type="NCBI Taxonomy" id="242619"/>
    <lineage>
        <taxon>Bacteria</taxon>
        <taxon>Pseudomonadati</taxon>
        <taxon>Bacteroidota</taxon>
        <taxon>Bacteroidia</taxon>
        <taxon>Bacteroidales</taxon>
        <taxon>Porphyromonadaceae</taxon>
        <taxon>Porphyromonas</taxon>
    </lineage>
</organism>
<accession>Q7M7A8</accession>
<dbReference type="AlphaFoldDB" id="Q7M7A8"/>
<evidence type="ECO:0000313" key="4">
    <source>
        <dbReference type="Proteomes" id="UP000000588"/>
    </source>
</evidence>
<name>Q7M7A8_PORGI</name>
<dbReference type="EMBL" id="AE015924">
    <property type="protein sequence ID" value="AAQ66498.1"/>
    <property type="molecule type" value="Genomic_DNA"/>
</dbReference>
<evidence type="ECO:0000313" key="3">
    <source>
        <dbReference type="EMBL" id="AAQ66498.1"/>
    </source>
</evidence>
<dbReference type="Pfam" id="PF24838">
    <property type="entry name" value="8xMP"/>
    <property type="match status" value="1"/>
</dbReference>
<dbReference type="InterPro" id="IPR056918">
    <property type="entry name" value="8xMP"/>
</dbReference>
<dbReference type="EnsemblBacteria" id="AAQ65979">
    <property type="protein sequence ID" value="AAQ65979"/>
    <property type="gene ID" value="PG_0824"/>
</dbReference>
<dbReference type="EMBL" id="AE015924">
    <property type="protein sequence ID" value="AAQ65979.1"/>
    <property type="molecule type" value="Genomic_DNA"/>
</dbReference>
<dbReference type="eggNOG" id="ENOG5032R2K">
    <property type="taxonomic scope" value="Bacteria"/>
</dbReference>
<evidence type="ECO:0000313" key="2">
    <source>
        <dbReference type="EMBL" id="AAQ65979.1"/>
    </source>
</evidence>
<feature type="transmembrane region" description="Helical" evidence="1">
    <location>
        <begin position="154"/>
        <end position="174"/>
    </location>
</feature>
<keyword evidence="1" id="KW-0472">Membrane</keyword>
<reference evidence="2 4" key="1">
    <citation type="journal article" date="2003" name="J. Bacteriol.">
        <title>Complete genome sequence of the oral pathogenic bacterium Porphyromonas gingivalis strain W83.</title>
        <authorList>
            <person name="Nelson K."/>
            <person name="Fleishmann R."/>
            <person name="DeBoy R."/>
            <person name="Paulsen I."/>
            <person name="Fouts D."/>
            <person name="Eisen J."/>
            <person name="Daugherty S."/>
            <person name="Dodson R."/>
            <person name="Durkin A."/>
            <person name="Gwinn M."/>
            <person name="Haft D."/>
            <person name="Kolonay J."/>
            <person name="Nelson W."/>
            <person name="White O."/>
            <person name="Mason T."/>
            <person name="Tallon L."/>
            <person name="Gray J."/>
            <person name="Granger D."/>
            <person name="Tettelin H."/>
            <person name="Dong H."/>
            <person name="Galvin J."/>
            <person name="Duncan M."/>
            <person name="Dewhirst F."/>
            <person name="Fraser C."/>
        </authorList>
    </citation>
    <scope>NUCLEOTIDE SEQUENCE [LARGE SCALE GENOMIC DNA]</scope>
    <source>
        <strain evidence="4">ATCC BAA-308 / W83</strain>
        <strain evidence="2">W83</strain>
    </source>
</reference>
<dbReference type="KEGG" id="pgi:PG_1449"/>
<dbReference type="KEGG" id="pgi:PG_0824"/>
<keyword evidence="4" id="KW-1185">Reference proteome</keyword>
<gene>
    <name evidence="2" type="ordered locus">PG_0824</name>
    <name evidence="3" type="ordered locus">PG_1449</name>
</gene>
<keyword evidence="1" id="KW-1133">Transmembrane helix</keyword>
<feature type="transmembrane region" description="Helical" evidence="1">
    <location>
        <begin position="186"/>
        <end position="205"/>
    </location>
</feature>
<feature type="transmembrane region" description="Helical" evidence="1">
    <location>
        <begin position="52"/>
        <end position="70"/>
    </location>
</feature>
<proteinExistence type="predicted"/>
<protein>
    <submittedName>
        <fullName evidence="2">Uncharacterized protein</fullName>
    </submittedName>
</protein>
<sequence length="226" mass="27164">MKLQFISQYDSKLRYICMIELENIKERKRRLAFEKAHEIRKFEIELYWKRTTYFWAFIAFSFGAYIAIVSSESKEFTNRENYAFVITCIGFIFSLSWYLVNRASKHWQTNWEVIIDDLEDEFTGDLMKRHIKNNNKWYELTLSYRYSVSRINQIVSLFITIVWVILMCFSGYQILSISTFSLSGNWMFPIFFIVTIAFFVILVKWGKSEKPKEKVTLNRKSSKECC</sequence>
<dbReference type="EnsemblBacteria" id="AAQ66498">
    <property type="protein sequence ID" value="AAQ66498"/>
    <property type="gene ID" value="PG_1449"/>
</dbReference>